<comment type="caution">
    <text evidence="1">The sequence shown here is derived from an EMBL/GenBank/DDBJ whole genome shotgun (WGS) entry which is preliminary data.</text>
</comment>
<evidence type="ECO:0000313" key="2">
    <source>
        <dbReference type="Proteomes" id="UP001551189"/>
    </source>
</evidence>
<keyword evidence="2" id="KW-1185">Reference proteome</keyword>
<dbReference type="PANTHER" id="PTHR46513">
    <property type="entry name" value="VITELLOGENIN RECEPTOR-LIKE PROTEIN-RELATED-RELATED"/>
    <property type="match status" value="1"/>
</dbReference>
<evidence type="ECO:0000313" key="1">
    <source>
        <dbReference type="EMBL" id="MEU6801348.1"/>
    </source>
</evidence>
<dbReference type="SUPFAM" id="SSF63825">
    <property type="entry name" value="YWTD domain"/>
    <property type="match status" value="1"/>
</dbReference>
<proteinExistence type="predicted"/>
<accession>A0ABV3AVZ0</accession>
<dbReference type="RefSeq" id="WP_359693250.1">
    <property type="nucleotide sequence ID" value="NZ_JBEYXT010000031.1"/>
</dbReference>
<protein>
    <recommendedName>
        <fullName evidence="3">3-hydroxyacyl-CoA dehydrogenase</fullName>
    </recommendedName>
</protein>
<gene>
    <name evidence="1" type="ORF">ABZ931_10090</name>
</gene>
<organism evidence="1 2">
    <name type="scientific">Streptomyces neyagawaensis</name>
    <dbReference type="NCBI Taxonomy" id="42238"/>
    <lineage>
        <taxon>Bacteria</taxon>
        <taxon>Bacillati</taxon>
        <taxon>Actinomycetota</taxon>
        <taxon>Actinomycetes</taxon>
        <taxon>Kitasatosporales</taxon>
        <taxon>Streptomycetaceae</taxon>
        <taxon>Streptomyces</taxon>
    </lineage>
</organism>
<dbReference type="InterPro" id="IPR011042">
    <property type="entry name" value="6-blade_b-propeller_TolB-like"/>
</dbReference>
<reference evidence="1 2" key="1">
    <citation type="submission" date="2024-06" db="EMBL/GenBank/DDBJ databases">
        <title>The Natural Products Discovery Center: Release of the First 8490 Sequenced Strains for Exploring Actinobacteria Biosynthetic Diversity.</title>
        <authorList>
            <person name="Kalkreuter E."/>
            <person name="Kautsar S.A."/>
            <person name="Yang D."/>
            <person name="Bader C.D."/>
            <person name="Teijaro C.N."/>
            <person name="Fluegel L."/>
            <person name="Davis C.M."/>
            <person name="Simpson J.R."/>
            <person name="Lauterbach L."/>
            <person name="Steele A.D."/>
            <person name="Gui C."/>
            <person name="Meng S."/>
            <person name="Li G."/>
            <person name="Viehrig K."/>
            <person name="Ye F."/>
            <person name="Su P."/>
            <person name="Kiefer A.F."/>
            <person name="Nichols A."/>
            <person name="Cepeda A.J."/>
            <person name="Yan W."/>
            <person name="Fan B."/>
            <person name="Jiang Y."/>
            <person name="Adhikari A."/>
            <person name="Zheng C.-J."/>
            <person name="Schuster L."/>
            <person name="Cowan T.M."/>
            <person name="Smanski M.J."/>
            <person name="Chevrette M.G."/>
            <person name="De Carvalho L.P.S."/>
            <person name="Shen B."/>
        </authorList>
    </citation>
    <scope>NUCLEOTIDE SEQUENCE [LARGE SCALE GENOMIC DNA]</scope>
    <source>
        <strain evidence="1 2">NPDC046851</strain>
    </source>
</reference>
<dbReference type="SMART" id="SM00135">
    <property type="entry name" value="LY"/>
    <property type="match status" value="3"/>
</dbReference>
<evidence type="ECO:0008006" key="3">
    <source>
        <dbReference type="Google" id="ProtNLM"/>
    </source>
</evidence>
<name>A0ABV3AVZ0_9ACTN</name>
<dbReference type="InterPro" id="IPR000033">
    <property type="entry name" value="LDLR_classB_rpt"/>
</dbReference>
<dbReference type="PANTHER" id="PTHR46513:SF13">
    <property type="entry name" value="EGF-LIKE DOMAIN-CONTAINING PROTEIN"/>
    <property type="match status" value="1"/>
</dbReference>
<sequence>MSLYALDVVPGGVHRIDPDDGTVTDIALGITEAPDGIVVDEAEGYAYITLMGTPDTPPRPGAEPPFTRRNGSVQRVPLAGGAPQIVVPRGTFTTGKQLTTDPATGRLYWCDREGRGVYRAERDGSGLTALILTAGHGPTRAEEECVGIAVDTARGRLYWTQKGPSDGGRGRILRARLELPAGASPDDRDDIETLWDGLPEPIDLELDPNGQVLYWTDRGTGPLGNTLNRAPVPPPGRRGETPTIIAGDFHEAIGLAVDHANGTVYVSDLSGAVYGITLADGDKWLVTKFPGPVTGLALVR</sequence>
<dbReference type="Proteomes" id="UP001551189">
    <property type="component" value="Unassembled WGS sequence"/>
</dbReference>
<dbReference type="Gene3D" id="2.120.10.30">
    <property type="entry name" value="TolB, C-terminal domain"/>
    <property type="match status" value="2"/>
</dbReference>
<dbReference type="EMBL" id="JBEYXT010000031">
    <property type="protein sequence ID" value="MEU6801348.1"/>
    <property type="molecule type" value="Genomic_DNA"/>
</dbReference>
<dbReference type="InterPro" id="IPR050778">
    <property type="entry name" value="Cueball_EGF_LRP_Nidogen"/>
</dbReference>